<dbReference type="GO" id="GO:0015920">
    <property type="term" value="P:lipopolysaccharide transport"/>
    <property type="evidence" value="ECO:0007669"/>
    <property type="project" value="InterPro"/>
</dbReference>
<dbReference type="GO" id="GO:0043165">
    <property type="term" value="P:Gram-negative-bacterium-type cell outer membrane assembly"/>
    <property type="evidence" value="ECO:0007669"/>
    <property type="project" value="UniProtKB-UniRule"/>
</dbReference>
<keyword evidence="1" id="KW-0472">Membrane</keyword>
<dbReference type="PANTHER" id="PTHR30189">
    <property type="entry name" value="LPS-ASSEMBLY PROTEIN"/>
    <property type="match status" value="1"/>
</dbReference>
<sequence length="735" mass="80232">MTEAPASPARRTRSGRLRALALSSALFMAPLVGAPLLMAPFVPAAHAQSTAQEASTPPTALLADSVTFDGTQLIAEGHIEVLRDTTKLTASRIIYNQDTGQLSIEGPIRLTEAGSDTVLLASSAELDPALQNGLLISARAVIARQLQLAAARLDVVDGRYLRLQNSIASTCEVCAARPVPLWEIRAREVIHDSQEHQLYFTNAHLRIANIPVLWLPHLRVPDPSLKRATGFLIPEIRTDSTLGTGIEIPYFVTLGDHRDLTISPYIATRTTTLNLRYRQAFSNGTLQLNGALSSDDTRSGIRAYLFAKGNWDIAKGLNFGLDLRAASDIAYLADYGIYDSDYLPSKLTLTRYRQDEALDAELTYSRSLRGADIAVEDTLPLVLGSFNFERFLDPAVLPGRLSFGLSGSTAYRDSREDVVGYDMLRLGAETRWSGNLIFGPGLRLDNTAALMLDGYLQQHYAAYDDTVLRLTGSVETRLSWPLTRVTASGASELLEPILQLGWSDSTGGTVPNSDSQLVEFDEGNLLTLARFPGADRRTTGLTAAAGLRFSHASETTDYALSLGRVLYLEDHAEYSTASGLSGQSSDWLIGAAMRFDNGLAFNSRALIAADAEVTKWETRLNYARSRYSIGTTYSYVIANALEDRDTPLNEFGFDGTVKLARNWTASALYLYDFNENEATRAGLGLEFQNECTRLRLSLTRRFWDTEALDPTTRFAFSVGFGAFGSGKTSAGTCGL</sequence>
<name>A0A1I3KF52_9RHOB</name>
<comment type="caution">
    <text evidence="1">Lacks conserved residue(s) required for the propagation of feature annotation.</text>
</comment>
<dbReference type="GO" id="GO:0009279">
    <property type="term" value="C:cell outer membrane"/>
    <property type="evidence" value="ECO:0007669"/>
    <property type="project" value="UniProtKB-SubCell"/>
</dbReference>
<feature type="domain" description="LPS-assembly protein LptD central" evidence="3">
    <location>
        <begin position="201"/>
        <end position="278"/>
    </location>
</feature>
<evidence type="ECO:0000313" key="4">
    <source>
        <dbReference type="EMBL" id="SFI71024.1"/>
    </source>
</evidence>
<dbReference type="InterPro" id="IPR020889">
    <property type="entry name" value="LipoPS_assembly_LptD"/>
</dbReference>
<dbReference type="InterPro" id="IPR045659">
    <property type="entry name" value="LptD_2"/>
</dbReference>
<comment type="subcellular location">
    <subcellularLocation>
        <location evidence="1">Cell outer membrane</location>
    </subcellularLocation>
</comment>
<dbReference type="Pfam" id="PF04453">
    <property type="entry name" value="LptD"/>
    <property type="match status" value="1"/>
</dbReference>
<dbReference type="HAMAP" id="MF_01411">
    <property type="entry name" value="LPS_assembly_LptD"/>
    <property type="match status" value="1"/>
</dbReference>
<comment type="similarity">
    <text evidence="1">Belongs to the LptD family.</text>
</comment>
<feature type="domain" description="LptD C-terminal" evidence="2">
    <location>
        <begin position="301"/>
        <end position="663"/>
    </location>
</feature>
<proteinExistence type="inferred from homology"/>
<evidence type="ECO:0000256" key="1">
    <source>
        <dbReference type="HAMAP-Rule" id="MF_01411"/>
    </source>
</evidence>
<evidence type="ECO:0000313" key="5">
    <source>
        <dbReference type="Proteomes" id="UP000199630"/>
    </source>
</evidence>
<dbReference type="Proteomes" id="UP000199630">
    <property type="component" value="Unassembled WGS sequence"/>
</dbReference>
<organism evidence="4 5">
    <name type="scientific">Celeribacter neptunius</name>
    <dbReference type="NCBI Taxonomy" id="588602"/>
    <lineage>
        <taxon>Bacteria</taxon>
        <taxon>Pseudomonadati</taxon>
        <taxon>Pseudomonadota</taxon>
        <taxon>Alphaproteobacteria</taxon>
        <taxon>Rhodobacterales</taxon>
        <taxon>Roseobacteraceae</taxon>
        <taxon>Celeribacter</taxon>
    </lineage>
</organism>
<keyword evidence="1" id="KW-0998">Cell outer membrane</keyword>
<dbReference type="STRING" id="588602.SAMN04487991_0668"/>
<dbReference type="InterPro" id="IPR050218">
    <property type="entry name" value="LptD"/>
</dbReference>
<comment type="function">
    <text evidence="1">Involved in the assembly of lipopolysaccharide (LPS) at the surface of the outer membrane.</text>
</comment>
<keyword evidence="1" id="KW-0732">Signal</keyword>
<dbReference type="RefSeq" id="WP_177213010.1">
    <property type="nucleotide sequence ID" value="NZ_FORH01000001.1"/>
</dbReference>
<keyword evidence="5" id="KW-1185">Reference proteome</keyword>
<comment type="subunit">
    <text evidence="1">Component of the lipopolysaccharide transport and assembly complex.</text>
</comment>
<dbReference type="PANTHER" id="PTHR30189:SF1">
    <property type="entry name" value="LPS-ASSEMBLY PROTEIN LPTD"/>
    <property type="match status" value="1"/>
</dbReference>
<accession>A0A1I3KF52</accession>
<evidence type="ECO:0000259" key="3">
    <source>
        <dbReference type="Pfam" id="PF19838"/>
    </source>
</evidence>
<dbReference type="InterPro" id="IPR007543">
    <property type="entry name" value="LptD_C"/>
</dbReference>
<reference evidence="5" key="1">
    <citation type="submission" date="2016-10" db="EMBL/GenBank/DDBJ databases">
        <authorList>
            <person name="Varghese N."/>
            <person name="Submissions S."/>
        </authorList>
    </citation>
    <scope>NUCLEOTIDE SEQUENCE [LARGE SCALE GENOMIC DNA]</scope>
    <source>
        <strain evidence="5">DSM 26471</strain>
    </source>
</reference>
<dbReference type="EMBL" id="FORH01000001">
    <property type="protein sequence ID" value="SFI71024.1"/>
    <property type="molecule type" value="Genomic_DNA"/>
</dbReference>
<protein>
    <recommendedName>
        <fullName evidence="1">LPS-assembly protein LptD</fullName>
    </recommendedName>
</protein>
<gene>
    <name evidence="1" type="primary">lptD</name>
    <name evidence="4" type="ORF">SAMN04487991_0668</name>
</gene>
<dbReference type="Pfam" id="PF19838">
    <property type="entry name" value="LptD_2"/>
    <property type="match status" value="1"/>
</dbReference>
<dbReference type="AlphaFoldDB" id="A0A1I3KF52"/>
<dbReference type="GO" id="GO:1990351">
    <property type="term" value="C:transporter complex"/>
    <property type="evidence" value="ECO:0007669"/>
    <property type="project" value="TreeGrafter"/>
</dbReference>
<evidence type="ECO:0000259" key="2">
    <source>
        <dbReference type="Pfam" id="PF04453"/>
    </source>
</evidence>